<name>A0AAQ5KSW6_MAIZE</name>
<dbReference type="EMBL" id="NCVQ01000003">
    <property type="protein sequence ID" value="PWZ39814.1"/>
    <property type="molecule type" value="Genomic_DNA"/>
</dbReference>
<dbReference type="SMR" id="A0AAQ5KSW6"/>
<gene>
    <name evidence="5" type="ORF">Zm00014a_020700</name>
</gene>
<evidence type="ECO:0000256" key="1">
    <source>
        <dbReference type="ARBA" id="ARBA00010746"/>
    </source>
</evidence>
<evidence type="ECO:0000256" key="4">
    <source>
        <dbReference type="RuleBase" id="RU363099"/>
    </source>
</evidence>
<dbReference type="AlphaFoldDB" id="A0AAQ5KSW6"/>
<evidence type="ECO:0000313" key="6">
    <source>
        <dbReference type="Proteomes" id="UP000251960"/>
    </source>
</evidence>
<comment type="function">
    <text evidence="4">Dirigent proteins impart stereoselectivity on the phenoxy radical-coupling reaction, yielding optically active lignans from two molecules of coniferyl alcohol in the biosynthesis of lignans, flavonolignans, and alkaloids and thus plays a central role in plant secondary metabolism.</text>
</comment>
<sequence length="156" mass="17103">MAYCAFAPSAPPQYSELKMTLYTNKEVYRSGPDQNGVTITERSNMGTTWVFSWPVADGPTPDANIVGQLQGTSVQVANTPVVVYHYSLGLVFEDKRFNGSTLQIQGTSQINGEWSIVGGTGQLTMAMGTVKRTEVVYKDNTRISELKIHAYFAPVN</sequence>
<dbReference type="GO" id="GO:0009699">
    <property type="term" value="P:phenylpropanoid biosynthetic process"/>
    <property type="evidence" value="ECO:0007669"/>
    <property type="project" value="UniProtKB-ARBA"/>
</dbReference>
<accession>A0AAQ5KSW6</accession>
<keyword evidence="4" id="KW-0052">Apoplast</keyword>
<evidence type="ECO:0000256" key="3">
    <source>
        <dbReference type="ARBA" id="ARBA00022525"/>
    </source>
</evidence>
<dbReference type="Gene3D" id="2.40.480.10">
    <property type="entry name" value="Allene oxide cyclase-like"/>
    <property type="match status" value="1"/>
</dbReference>
<evidence type="ECO:0000256" key="2">
    <source>
        <dbReference type="ARBA" id="ARBA00011738"/>
    </source>
</evidence>
<dbReference type="GO" id="GO:0048046">
    <property type="term" value="C:apoplast"/>
    <property type="evidence" value="ECO:0007669"/>
    <property type="project" value="UniProtKB-SubCell"/>
</dbReference>
<keyword evidence="3 4" id="KW-0964">Secreted</keyword>
<comment type="subcellular location">
    <subcellularLocation>
        <location evidence="4">Secreted</location>
        <location evidence="4">Extracellular space</location>
        <location evidence="4">Apoplast</location>
    </subcellularLocation>
</comment>
<comment type="caution">
    <text evidence="5">The sequence shown here is derived from an EMBL/GenBank/DDBJ whole genome shotgun (WGS) entry which is preliminary data.</text>
</comment>
<dbReference type="InterPro" id="IPR004265">
    <property type="entry name" value="Dirigent"/>
</dbReference>
<reference evidence="5 6" key="1">
    <citation type="journal article" date="2018" name="Nat. Genet.">
        <title>Extensive intraspecific gene order and gene structural variations between Mo17 and other maize genomes.</title>
        <authorList>
            <person name="Sun S."/>
            <person name="Zhou Y."/>
            <person name="Chen J."/>
            <person name="Shi J."/>
            <person name="Zhao H."/>
            <person name="Zhao H."/>
            <person name="Song W."/>
            <person name="Zhang M."/>
            <person name="Cui Y."/>
            <person name="Dong X."/>
            <person name="Liu H."/>
            <person name="Ma X."/>
            <person name="Jiao Y."/>
            <person name="Wang B."/>
            <person name="Wei X."/>
            <person name="Stein J.C."/>
            <person name="Glaubitz J.C."/>
            <person name="Lu F."/>
            <person name="Yu G."/>
            <person name="Liang C."/>
            <person name="Fengler K."/>
            <person name="Li B."/>
            <person name="Rafalski A."/>
            <person name="Schnable P.S."/>
            <person name="Ware D.H."/>
            <person name="Buckler E.S."/>
            <person name="Lai J."/>
        </authorList>
    </citation>
    <scope>NUCLEOTIDE SEQUENCE [LARGE SCALE GENOMIC DNA]</scope>
    <source>
        <strain evidence="6">cv. Missouri 17</strain>
        <tissue evidence="5">Seedling</tissue>
    </source>
</reference>
<comment type="subunit">
    <text evidence="2 4">Homodimer.</text>
</comment>
<dbReference type="Pfam" id="PF03018">
    <property type="entry name" value="Dirigent"/>
    <property type="match status" value="1"/>
</dbReference>
<proteinExistence type="inferred from homology"/>
<organism evidence="5 6">
    <name type="scientific">Zea mays</name>
    <name type="common">Maize</name>
    <dbReference type="NCBI Taxonomy" id="4577"/>
    <lineage>
        <taxon>Eukaryota</taxon>
        <taxon>Viridiplantae</taxon>
        <taxon>Streptophyta</taxon>
        <taxon>Embryophyta</taxon>
        <taxon>Tracheophyta</taxon>
        <taxon>Spermatophyta</taxon>
        <taxon>Magnoliopsida</taxon>
        <taxon>Liliopsida</taxon>
        <taxon>Poales</taxon>
        <taxon>Poaceae</taxon>
        <taxon>PACMAD clade</taxon>
        <taxon>Panicoideae</taxon>
        <taxon>Andropogonodae</taxon>
        <taxon>Andropogoneae</taxon>
        <taxon>Tripsacinae</taxon>
        <taxon>Zea</taxon>
    </lineage>
</organism>
<dbReference type="KEGG" id="zma:100283263"/>
<protein>
    <recommendedName>
        <fullName evidence="4">Dirigent protein</fullName>
    </recommendedName>
</protein>
<dbReference type="EMBL" id="NCVQ01000003">
    <property type="protein sequence ID" value="PWZ39813.1"/>
    <property type="molecule type" value="Genomic_DNA"/>
</dbReference>
<dbReference type="Proteomes" id="UP000251960">
    <property type="component" value="Chromosome 2"/>
</dbReference>
<evidence type="ECO:0000313" key="5">
    <source>
        <dbReference type="EMBL" id="PWZ39814.1"/>
    </source>
</evidence>
<dbReference type="PANTHER" id="PTHR21495">
    <property type="entry name" value="NUCLEOPORIN-RELATED"/>
    <property type="match status" value="1"/>
</dbReference>
<comment type="similarity">
    <text evidence="1 4">Belongs to the plant dirigent protein family.</text>
</comment>
<dbReference type="InterPro" id="IPR044859">
    <property type="entry name" value="Allene_oxi_cyc_Dirigent"/>
</dbReference>